<dbReference type="EMBL" id="VSRR010000463">
    <property type="protein sequence ID" value="MPC15919.1"/>
    <property type="molecule type" value="Genomic_DNA"/>
</dbReference>
<proteinExistence type="predicted"/>
<dbReference type="AlphaFoldDB" id="A0A5B7D2R0"/>
<accession>A0A5B7D2R0</accession>
<gene>
    <name evidence="1" type="ORF">E2C01_008724</name>
</gene>
<keyword evidence="2" id="KW-1185">Reference proteome</keyword>
<comment type="caution">
    <text evidence="1">The sequence shown here is derived from an EMBL/GenBank/DDBJ whole genome shotgun (WGS) entry which is preliminary data.</text>
</comment>
<sequence>MRNIHSSYTYRSESLIFAQTVKPITNSSLISPRIHAAAAPAAAPARHITTRQANSSRSPIIDHRSHLLALEQLWPRCVFHAFSAAVSFNTIEWFC</sequence>
<evidence type="ECO:0000313" key="1">
    <source>
        <dbReference type="EMBL" id="MPC15919.1"/>
    </source>
</evidence>
<dbReference type="Proteomes" id="UP000324222">
    <property type="component" value="Unassembled WGS sequence"/>
</dbReference>
<protein>
    <submittedName>
        <fullName evidence="1">Uncharacterized protein</fullName>
    </submittedName>
</protein>
<reference evidence="1 2" key="1">
    <citation type="submission" date="2019-05" db="EMBL/GenBank/DDBJ databases">
        <title>Another draft genome of Portunus trituberculatus and its Hox gene families provides insights of decapod evolution.</title>
        <authorList>
            <person name="Jeong J.-H."/>
            <person name="Song I."/>
            <person name="Kim S."/>
            <person name="Choi T."/>
            <person name="Kim D."/>
            <person name="Ryu S."/>
            <person name="Kim W."/>
        </authorList>
    </citation>
    <scope>NUCLEOTIDE SEQUENCE [LARGE SCALE GENOMIC DNA]</scope>
    <source>
        <tissue evidence="1">Muscle</tissue>
    </source>
</reference>
<organism evidence="1 2">
    <name type="scientific">Portunus trituberculatus</name>
    <name type="common">Swimming crab</name>
    <name type="synonym">Neptunus trituberculatus</name>
    <dbReference type="NCBI Taxonomy" id="210409"/>
    <lineage>
        <taxon>Eukaryota</taxon>
        <taxon>Metazoa</taxon>
        <taxon>Ecdysozoa</taxon>
        <taxon>Arthropoda</taxon>
        <taxon>Crustacea</taxon>
        <taxon>Multicrustacea</taxon>
        <taxon>Malacostraca</taxon>
        <taxon>Eumalacostraca</taxon>
        <taxon>Eucarida</taxon>
        <taxon>Decapoda</taxon>
        <taxon>Pleocyemata</taxon>
        <taxon>Brachyura</taxon>
        <taxon>Eubrachyura</taxon>
        <taxon>Portunoidea</taxon>
        <taxon>Portunidae</taxon>
        <taxon>Portuninae</taxon>
        <taxon>Portunus</taxon>
    </lineage>
</organism>
<name>A0A5B7D2R0_PORTR</name>
<evidence type="ECO:0000313" key="2">
    <source>
        <dbReference type="Proteomes" id="UP000324222"/>
    </source>
</evidence>